<feature type="region of interest" description="Disordered" evidence="2">
    <location>
        <begin position="809"/>
        <end position="968"/>
    </location>
</feature>
<dbReference type="GO" id="GO:0005096">
    <property type="term" value="F:GTPase activator activity"/>
    <property type="evidence" value="ECO:0007669"/>
    <property type="project" value="UniProtKB-KW"/>
</dbReference>
<feature type="compositionally biased region" description="Basic and acidic residues" evidence="2">
    <location>
        <begin position="818"/>
        <end position="856"/>
    </location>
</feature>
<feature type="compositionally biased region" description="Basic and acidic residues" evidence="2">
    <location>
        <begin position="546"/>
        <end position="564"/>
    </location>
</feature>
<name>A0A484CPE2_PERFV</name>
<evidence type="ECO:0000313" key="4">
    <source>
        <dbReference type="EMBL" id="TDH05649.1"/>
    </source>
</evidence>
<feature type="compositionally biased region" description="Basic and acidic residues" evidence="2">
    <location>
        <begin position="910"/>
        <end position="924"/>
    </location>
</feature>
<feature type="region of interest" description="Disordered" evidence="2">
    <location>
        <begin position="767"/>
        <end position="794"/>
    </location>
</feature>
<feature type="compositionally biased region" description="Acidic residues" evidence="2">
    <location>
        <begin position="729"/>
        <end position="752"/>
    </location>
</feature>
<feature type="compositionally biased region" description="Low complexity" evidence="2">
    <location>
        <begin position="1239"/>
        <end position="1249"/>
    </location>
</feature>
<feature type="compositionally biased region" description="Basic and acidic residues" evidence="2">
    <location>
        <begin position="1330"/>
        <end position="1351"/>
    </location>
</feature>
<feature type="region of interest" description="Disordered" evidence="2">
    <location>
        <begin position="1047"/>
        <end position="1066"/>
    </location>
</feature>
<evidence type="ECO:0000313" key="5">
    <source>
        <dbReference type="Proteomes" id="UP000295070"/>
    </source>
</evidence>
<dbReference type="Gene3D" id="1.10.555.10">
    <property type="entry name" value="Rho GTPase activation protein"/>
    <property type="match status" value="1"/>
</dbReference>
<dbReference type="SUPFAM" id="SSF48350">
    <property type="entry name" value="GTPase activation domain, GAP"/>
    <property type="match status" value="1"/>
</dbReference>
<gene>
    <name evidence="4" type="ORF">EPR50_G00124490</name>
</gene>
<feature type="region of interest" description="Disordered" evidence="2">
    <location>
        <begin position="295"/>
        <end position="361"/>
    </location>
</feature>
<feature type="region of interest" description="Disordered" evidence="2">
    <location>
        <begin position="448"/>
        <end position="596"/>
    </location>
</feature>
<evidence type="ECO:0000259" key="3">
    <source>
        <dbReference type="PROSITE" id="PS50238"/>
    </source>
</evidence>
<feature type="domain" description="Rho-GAP" evidence="3">
    <location>
        <begin position="17"/>
        <end position="212"/>
    </location>
</feature>
<dbReference type="InterPro" id="IPR000198">
    <property type="entry name" value="RhoGAP_dom"/>
</dbReference>
<dbReference type="PANTHER" id="PTHR15729">
    <property type="entry name" value="CDC42 GTPASE-ACTIVATING PROTEIN"/>
    <property type="match status" value="1"/>
</dbReference>
<dbReference type="STRING" id="8167.A0A484CPE2"/>
<protein>
    <recommendedName>
        <fullName evidence="3">Rho-GAP domain-containing protein</fullName>
    </recommendedName>
</protein>
<evidence type="ECO:0000256" key="1">
    <source>
        <dbReference type="ARBA" id="ARBA00022468"/>
    </source>
</evidence>
<dbReference type="GO" id="GO:0007264">
    <property type="term" value="P:small GTPase-mediated signal transduction"/>
    <property type="evidence" value="ECO:0007669"/>
    <property type="project" value="TreeGrafter"/>
</dbReference>
<dbReference type="InterPro" id="IPR051576">
    <property type="entry name" value="PX-Rho_GAP"/>
</dbReference>
<feature type="compositionally biased region" description="Acidic residues" evidence="2">
    <location>
        <begin position="524"/>
        <end position="545"/>
    </location>
</feature>
<dbReference type="PROSITE" id="PS50238">
    <property type="entry name" value="RHOGAP"/>
    <property type="match status" value="1"/>
</dbReference>
<sequence>MRRVRRKGGNKDKVFGCDLLEHLAASNQEIPQVLQYCSEFVEKQGIVDGIYRLSGVSSNIQKLRGEFESEGTPDLHKDVYLQDIHCVSSLCKAYFRELPNPLLTYQLYDKFAEAVAIQLEEDRLVKIRDVLQELPAPHYRTLEFLMRHLVRMASYCSETNMHSRNLAIVWAPNLLRSKDIEASGFNGTAAFMEVRVQSIVVEFILNHVPQLFPEQGASNERRKSLPSPSAISNQEEGFFKSSSMKPLHNFGNISPGDGPLAMRPYHSIIEGTDKRKGSLKGRKWMSIFNIGGRFQDNRRRHKHSAKEKDRPALRPARSMDSLSTPPYPNEVSRRTGQRPPSTKLSPLVTPSPNSGSEVTASAGAIGGSEYAVTYRRGTGLVSGGSGTQGTYTSFGSEGLGVTGNKTQSRSPGLSTKVGRRAAMHITGPTTVTVPLHITSNLALGVLQGGGGDRVIHRGRDKDAGDRVEGREGGEKVERSESRGMEKKVEESRKVEEEEKNSSEKVTGKKGVAEAAWNTVAGGGGEEEREVQKEEEEKEEEEEEVREECSCKPELEDVPREERASNTEGDTAVGDDKDGDDYMDMKGLKPADCEPVVTSPAGDCVFDASDLHNSTAVEGDDQEMSGYVQDNFEFLDQMDCMDSSVSYQVTEFSVEPPGYSDDEYEVMVQARPSSHPAELQTDLPPAPQTRTQSQAELNPHRPLSLDSHNRHTKSLSLPYMTSPIHGPEESCSEEEAAVEDSDDNDVSSEEDESMFVKSLPPDFFLNNLSFEPDTHEQDSCNLDGVPAHQSQSSADRGCQSLNFAFSARKESTVGDLEQVEGKDKGENDALQEKEITKKEEEAHWGREQLENNRQREATEEDVMEDPPSDKEQSLTPEASTHCCEDFPLPSDDESSTVADLKAEEEEEADVFDDHHSDYPPRHDVPEETDDVSLEENGDFSVRATEQPQTCDTKEGDGDEGEDREVYKDTEDVCPGMVLEIKERDDDMWEETTEGGVEVIAEEKHEEMMQGGDIEHDGAICRTGGDIWVELEDVICELIEDKESKQVEAKGARESVGGEGDTIGDVGVGEEEEQVAEISGEGTVEVDVEVDEEDTNETEVREEVAEESMETDEETLTDAEMQQEFGEQETNGRLIETCDPEQAIDGKDAVNEEAQQHDRVDKENHDKERAAEQRRTPPSVDERLKEVRRDVEESKEGRKGEGSASSQGGVGRKLVISKNPRVYQVKAVPVVPPKPQHCKITALTLRQQQQQRDADRERENTGRVPAEQGRGCEGDGEDDGGGRKEPPTPRGGEKGERDRRRDGEERDARDTSTNSPLSMCFDEAVAIATMRRGKEKECEKEKERQKDRANEVQ</sequence>
<organism evidence="4 5">
    <name type="scientific">Perca flavescens</name>
    <name type="common">American yellow perch</name>
    <name type="synonym">Morone flavescens</name>
    <dbReference type="NCBI Taxonomy" id="8167"/>
    <lineage>
        <taxon>Eukaryota</taxon>
        <taxon>Metazoa</taxon>
        <taxon>Chordata</taxon>
        <taxon>Craniata</taxon>
        <taxon>Vertebrata</taxon>
        <taxon>Euteleostomi</taxon>
        <taxon>Actinopterygii</taxon>
        <taxon>Neopterygii</taxon>
        <taxon>Teleostei</taxon>
        <taxon>Neoteleostei</taxon>
        <taxon>Acanthomorphata</taxon>
        <taxon>Eupercaria</taxon>
        <taxon>Perciformes</taxon>
        <taxon>Percoidei</taxon>
        <taxon>Percidae</taxon>
        <taxon>Percinae</taxon>
        <taxon>Perca</taxon>
    </lineage>
</organism>
<feature type="compositionally biased region" description="Low complexity" evidence="2">
    <location>
        <begin position="1218"/>
        <end position="1227"/>
    </location>
</feature>
<dbReference type="FunFam" id="1.10.555.10:FF:000002">
    <property type="entry name" value="rho GTPase-activating protein 32 isoform X1"/>
    <property type="match status" value="1"/>
</dbReference>
<dbReference type="SMART" id="SM00324">
    <property type="entry name" value="RhoGAP"/>
    <property type="match status" value="1"/>
</dbReference>
<feature type="compositionally biased region" description="Basic and acidic residues" evidence="2">
    <location>
        <begin position="1250"/>
        <end position="1259"/>
    </location>
</feature>
<keyword evidence="5" id="KW-1185">Reference proteome</keyword>
<dbReference type="CDD" id="cd04384">
    <property type="entry name" value="RhoGAP_CdGAP"/>
    <property type="match status" value="1"/>
</dbReference>
<feature type="compositionally biased region" description="Polar residues" evidence="2">
    <location>
        <begin position="338"/>
        <end position="359"/>
    </location>
</feature>
<dbReference type="Proteomes" id="UP000295070">
    <property type="component" value="Chromosome 12"/>
</dbReference>
<accession>A0A484CPE2</accession>
<proteinExistence type="predicted"/>
<feature type="compositionally biased region" description="Basic and acidic residues" evidence="2">
    <location>
        <begin position="1278"/>
        <end position="1308"/>
    </location>
</feature>
<feature type="region of interest" description="Disordered" evidence="2">
    <location>
        <begin position="669"/>
        <end position="753"/>
    </location>
</feature>
<feature type="compositionally biased region" description="Basic and acidic residues" evidence="2">
    <location>
        <begin position="453"/>
        <end position="506"/>
    </location>
</feature>
<feature type="compositionally biased region" description="Basic and acidic residues" evidence="2">
    <location>
        <begin position="582"/>
        <end position="591"/>
    </location>
</feature>
<reference evidence="4 5" key="1">
    <citation type="submission" date="2019-01" db="EMBL/GenBank/DDBJ databases">
        <title>A chromosome-scale genome assembly of the yellow perch, Perca flavescens.</title>
        <authorList>
            <person name="Feron R."/>
            <person name="Morvezen R."/>
            <person name="Bestin A."/>
            <person name="Haffray P."/>
            <person name="Klopp C."/>
            <person name="Zahm M."/>
            <person name="Cabau C."/>
            <person name="Roques C."/>
            <person name="Donnadieu C."/>
            <person name="Bouchez O."/>
            <person name="Christie M."/>
            <person name="Larson W."/>
            <person name="Guiguen Y."/>
        </authorList>
    </citation>
    <scope>NUCLEOTIDE SEQUENCE [LARGE SCALE GENOMIC DNA]</scope>
    <source>
        <strain evidence="4">YP-PL-M2</strain>
        <tissue evidence="4">Blood</tissue>
    </source>
</reference>
<dbReference type="Pfam" id="PF00620">
    <property type="entry name" value="RhoGAP"/>
    <property type="match status" value="1"/>
</dbReference>
<comment type="caution">
    <text evidence="4">The sequence shown here is derived from an EMBL/GenBank/DDBJ whole genome shotgun (WGS) entry which is preliminary data.</text>
</comment>
<dbReference type="EMBL" id="SCKG01000012">
    <property type="protein sequence ID" value="TDH05649.1"/>
    <property type="molecule type" value="Genomic_DNA"/>
</dbReference>
<feature type="compositionally biased region" description="Basic and acidic residues" evidence="2">
    <location>
        <begin position="1142"/>
        <end position="1199"/>
    </location>
</feature>
<keyword evidence="1" id="KW-0343">GTPase activation</keyword>
<dbReference type="PANTHER" id="PTHR15729:SF12">
    <property type="entry name" value="RHO GTPASE-ACTIVATING PROTEIN 30"/>
    <property type="match status" value="1"/>
</dbReference>
<feature type="compositionally biased region" description="Acidic residues" evidence="2">
    <location>
        <begin position="1102"/>
        <end position="1115"/>
    </location>
</feature>
<feature type="compositionally biased region" description="Acidic residues" evidence="2">
    <location>
        <begin position="925"/>
        <end position="936"/>
    </location>
</feature>
<dbReference type="InterPro" id="IPR008936">
    <property type="entry name" value="Rho_GTPase_activation_prot"/>
</dbReference>
<feature type="region of interest" description="Disordered" evidence="2">
    <location>
        <begin position="1088"/>
        <end position="1351"/>
    </location>
</feature>
<evidence type="ECO:0000256" key="2">
    <source>
        <dbReference type="SAM" id="MobiDB-lite"/>
    </source>
</evidence>